<evidence type="ECO:0000256" key="6">
    <source>
        <dbReference type="HAMAP-Rule" id="MF_00073"/>
    </source>
</evidence>
<dbReference type="GO" id="GO:0006353">
    <property type="term" value="P:DNA-templated transcription termination"/>
    <property type="evidence" value="ECO:0007669"/>
    <property type="project" value="UniProtKB-UniRule"/>
</dbReference>
<gene>
    <name evidence="6 8" type="primary">nusB</name>
    <name evidence="8" type="ORF">FZD51_09530</name>
</gene>
<evidence type="ECO:0000313" key="9">
    <source>
        <dbReference type="Proteomes" id="UP000322139"/>
    </source>
</evidence>
<accession>A0A5D4RHU4</accession>
<dbReference type="InterPro" id="IPR006027">
    <property type="entry name" value="NusB_RsmB_TIM44"/>
</dbReference>
<feature type="domain" description="NusB/RsmB/TIM44" evidence="7">
    <location>
        <begin position="5"/>
        <end position="125"/>
    </location>
</feature>
<reference evidence="8 9" key="1">
    <citation type="submission" date="2019-08" db="EMBL/GenBank/DDBJ databases">
        <title>Bacillus genomes from the desert of Cuatro Cienegas, Coahuila.</title>
        <authorList>
            <person name="Olmedo-Alvarez G."/>
        </authorList>
    </citation>
    <scope>NUCLEOTIDE SEQUENCE [LARGE SCALE GENOMIC DNA]</scope>
    <source>
        <strain evidence="8 9">CH446_14T</strain>
    </source>
</reference>
<proteinExistence type="inferred from homology"/>
<dbReference type="SUPFAM" id="SSF48013">
    <property type="entry name" value="NusB-like"/>
    <property type="match status" value="1"/>
</dbReference>
<dbReference type="GO" id="GO:0003723">
    <property type="term" value="F:RNA binding"/>
    <property type="evidence" value="ECO:0007669"/>
    <property type="project" value="UniProtKB-UniRule"/>
</dbReference>
<evidence type="ECO:0000256" key="3">
    <source>
        <dbReference type="ARBA" id="ARBA00022884"/>
    </source>
</evidence>
<comment type="similarity">
    <text evidence="1 6">Belongs to the NusB family.</text>
</comment>
<dbReference type="RefSeq" id="WP_148974540.1">
    <property type="nucleotide sequence ID" value="NZ_JBNIKT010000006.1"/>
</dbReference>
<evidence type="ECO:0000259" key="7">
    <source>
        <dbReference type="Pfam" id="PF01029"/>
    </source>
</evidence>
<evidence type="ECO:0000256" key="5">
    <source>
        <dbReference type="ARBA" id="ARBA00023163"/>
    </source>
</evidence>
<comment type="function">
    <text evidence="6">Involved in transcription antitermination. Required for transcription of ribosomal RNA (rRNA) genes. Binds specifically to the boxA antiterminator sequence of the ribosomal RNA (rrn) operons.</text>
</comment>
<keyword evidence="4 6" id="KW-0805">Transcription regulation</keyword>
<evidence type="ECO:0000313" key="8">
    <source>
        <dbReference type="EMBL" id="TYS49436.1"/>
    </source>
</evidence>
<organism evidence="8 9">
    <name type="scientific">Bacillus infantis</name>
    <dbReference type="NCBI Taxonomy" id="324767"/>
    <lineage>
        <taxon>Bacteria</taxon>
        <taxon>Bacillati</taxon>
        <taxon>Bacillota</taxon>
        <taxon>Bacilli</taxon>
        <taxon>Bacillales</taxon>
        <taxon>Bacillaceae</taxon>
        <taxon>Bacillus</taxon>
    </lineage>
</organism>
<sequence length="130" mass="14781">MKRRTAREKALQALFQIDVSQADPSEAIDHVLEGEEGDDYLTLLVTGVLENKEEIDSLIKQYLEKWKLERLATVDRNLLRQGVYELKYSKDVPANVVIDEAIEIAKIFGDDNSSRFINGVLSKVKDNLES</sequence>
<dbReference type="Pfam" id="PF01029">
    <property type="entry name" value="NusB"/>
    <property type="match status" value="1"/>
</dbReference>
<dbReference type="Gene3D" id="1.10.940.10">
    <property type="entry name" value="NusB-like"/>
    <property type="match status" value="1"/>
</dbReference>
<dbReference type="CDD" id="cd00619">
    <property type="entry name" value="Terminator_NusB"/>
    <property type="match status" value="1"/>
</dbReference>
<evidence type="ECO:0000256" key="4">
    <source>
        <dbReference type="ARBA" id="ARBA00023015"/>
    </source>
</evidence>
<dbReference type="PANTHER" id="PTHR11078">
    <property type="entry name" value="N UTILIZATION SUBSTANCE PROTEIN B-RELATED"/>
    <property type="match status" value="1"/>
</dbReference>
<dbReference type="Proteomes" id="UP000322139">
    <property type="component" value="Unassembled WGS sequence"/>
</dbReference>
<dbReference type="PANTHER" id="PTHR11078:SF3">
    <property type="entry name" value="ANTITERMINATION NUSB DOMAIN-CONTAINING PROTEIN"/>
    <property type="match status" value="1"/>
</dbReference>
<dbReference type="InterPro" id="IPR035926">
    <property type="entry name" value="NusB-like_sf"/>
</dbReference>
<dbReference type="AlphaFoldDB" id="A0A5D4RHU4"/>
<protein>
    <recommendedName>
        <fullName evidence="6">Transcription antitermination protein NusB</fullName>
    </recommendedName>
    <alternativeName>
        <fullName evidence="6">Antitermination factor NusB</fullName>
    </alternativeName>
</protein>
<dbReference type="NCBIfam" id="TIGR01951">
    <property type="entry name" value="nusB"/>
    <property type="match status" value="1"/>
</dbReference>
<keyword evidence="3 6" id="KW-0694">RNA-binding</keyword>
<name>A0A5D4RHU4_9BACI</name>
<comment type="caution">
    <text evidence="8">The sequence shown here is derived from an EMBL/GenBank/DDBJ whole genome shotgun (WGS) entry which is preliminary data.</text>
</comment>
<dbReference type="GO" id="GO:0005829">
    <property type="term" value="C:cytosol"/>
    <property type="evidence" value="ECO:0007669"/>
    <property type="project" value="TreeGrafter"/>
</dbReference>
<dbReference type="HAMAP" id="MF_00073">
    <property type="entry name" value="NusB"/>
    <property type="match status" value="1"/>
</dbReference>
<dbReference type="EMBL" id="VTER01000004">
    <property type="protein sequence ID" value="TYS49436.1"/>
    <property type="molecule type" value="Genomic_DNA"/>
</dbReference>
<dbReference type="GO" id="GO:0031564">
    <property type="term" value="P:transcription antitermination"/>
    <property type="evidence" value="ECO:0007669"/>
    <property type="project" value="UniProtKB-KW"/>
</dbReference>
<keyword evidence="2 6" id="KW-0889">Transcription antitermination</keyword>
<evidence type="ECO:0000256" key="2">
    <source>
        <dbReference type="ARBA" id="ARBA00022814"/>
    </source>
</evidence>
<evidence type="ECO:0000256" key="1">
    <source>
        <dbReference type="ARBA" id="ARBA00005952"/>
    </source>
</evidence>
<dbReference type="InterPro" id="IPR011605">
    <property type="entry name" value="NusB_fam"/>
</dbReference>
<keyword evidence="5 6" id="KW-0804">Transcription</keyword>